<evidence type="ECO:0000256" key="5">
    <source>
        <dbReference type="ARBA" id="ARBA00022438"/>
    </source>
</evidence>
<evidence type="ECO:0000313" key="10">
    <source>
        <dbReference type="EMBL" id="KAB3531141.1"/>
    </source>
</evidence>
<dbReference type="Pfam" id="PF02073">
    <property type="entry name" value="Peptidase_M29"/>
    <property type="match status" value="1"/>
</dbReference>
<dbReference type="InterPro" id="IPR035097">
    <property type="entry name" value="M29_N-terminal"/>
</dbReference>
<dbReference type="EMBL" id="WBZB01000014">
    <property type="protein sequence ID" value="KAB3531141.1"/>
    <property type="molecule type" value="Genomic_DNA"/>
</dbReference>
<keyword evidence="8" id="KW-0378">Hydrolase</keyword>
<dbReference type="GO" id="GO:0046872">
    <property type="term" value="F:metal ion binding"/>
    <property type="evidence" value="ECO:0007669"/>
    <property type="project" value="UniProtKB-KW"/>
</dbReference>
<reference evidence="10 11" key="1">
    <citation type="submission" date="2019-10" db="EMBL/GenBank/DDBJ databases">
        <title>Alkaliphilus serpentinus sp. nov. and Alkaliphilus pronyensis sp. nov., two novel anaerobic alkaliphilic species isolated from the serpentinized-hosted hydrothermal field of the Prony Bay (New Caledonia).</title>
        <authorList>
            <person name="Postec A."/>
        </authorList>
    </citation>
    <scope>NUCLEOTIDE SEQUENCE [LARGE SCALE GENOMIC DNA]</scope>
    <source>
        <strain evidence="10 11">LacT</strain>
    </source>
</reference>
<dbReference type="OrthoDB" id="9803993at2"/>
<dbReference type="GO" id="GO:0004177">
    <property type="term" value="F:aminopeptidase activity"/>
    <property type="evidence" value="ECO:0007669"/>
    <property type="project" value="UniProtKB-KW"/>
</dbReference>
<dbReference type="Gene3D" id="3.40.1830.10">
    <property type="entry name" value="Thermophilic metalloprotease (M29)"/>
    <property type="match status" value="1"/>
</dbReference>
<accession>A0A833HPV8</accession>
<comment type="cofactor">
    <cofactor evidence="2">
        <name>Mg(2+)</name>
        <dbReference type="ChEBI" id="CHEBI:18420"/>
    </cofactor>
</comment>
<gene>
    <name evidence="10" type="ORF">F8153_05775</name>
</gene>
<dbReference type="PRINTS" id="PR00919">
    <property type="entry name" value="THERMOPTASE"/>
</dbReference>
<proteinExistence type="inferred from homology"/>
<dbReference type="RefSeq" id="WP_151865420.1">
    <property type="nucleotide sequence ID" value="NZ_WBZB01000014.1"/>
</dbReference>
<dbReference type="SUPFAM" id="SSF144052">
    <property type="entry name" value="Thermophilic metalloprotease-like"/>
    <property type="match status" value="1"/>
</dbReference>
<evidence type="ECO:0000256" key="6">
    <source>
        <dbReference type="ARBA" id="ARBA00022670"/>
    </source>
</evidence>
<organism evidence="10 11">
    <name type="scientific">Alkaliphilus serpentinus</name>
    <dbReference type="NCBI Taxonomy" id="1482731"/>
    <lineage>
        <taxon>Bacteria</taxon>
        <taxon>Bacillati</taxon>
        <taxon>Bacillota</taxon>
        <taxon>Clostridia</taxon>
        <taxon>Peptostreptococcales</taxon>
        <taxon>Natronincolaceae</taxon>
        <taxon>Alkaliphilus</taxon>
    </lineage>
</organism>
<evidence type="ECO:0000256" key="1">
    <source>
        <dbReference type="ARBA" id="ARBA00001941"/>
    </source>
</evidence>
<dbReference type="AlphaFoldDB" id="A0A833HPV8"/>
<evidence type="ECO:0000256" key="8">
    <source>
        <dbReference type="ARBA" id="ARBA00022801"/>
    </source>
</evidence>
<comment type="similarity">
    <text evidence="4">Belongs to the peptidase M29 family.</text>
</comment>
<evidence type="ECO:0000313" key="11">
    <source>
        <dbReference type="Proteomes" id="UP000465601"/>
    </source>
</evidence>
<keyword evidence="7" id="KW-0479">Metal-binding</keyword>
<keyword evidence="5 10" id="KW-0031">Aminopeptidase</keyword>
<comment type="caution">
    <text evidence="10">The sequence shown here is derived from an EMBL/GenBank/DDBJ whole genome shotgun (WGS) entry which is preliminary data.</text>
</comment>
<name>A0A833HPV8_9FIRM</name>
<dbReference type="GO" id="GO:0008237">
    <property type="term" value="F:metallopeptidase activity"/>
    <property type="evidence" value="ECO:0007669"/>
    <property type="project" value="UniProtKB-KW"/>
</dbReference>
<comment type="cofactor">
    <cofactor evidence="3">
        <name>Zn(2+)</name>
        <dbReference type="ChEBI" id="CHEBI:29105"/>
    </cofactor>
</comment>
<comment type="cofactor">
    <cofactor evidence="1">
        <name>Co(2+)</name>
        <dbReference type="ChEBI" id="CHEBI:48828"/>
    </cofactor>
</comment>
<dbReference type="PANTHER" id="PTHR34448">
    <property type="entry name" value="AMINOPEPTIDASE"/>
    <property type="match status" value="1"/>
</dbReference>
<evidence type="ECO:0000256" key="2">
    <source>
        <dbReference type="ARBA" id="ARBA00001946"/>
    </source>
</evidence>
<evidence type="ECO:0000256" key="9">
    <source>
        <dbReference type="ARBA" id="ARBA00023049"/>
    </source>
</evidence>
<evidence type="ECO:0000256" key="3">
    <source>
        <dbReference type="ARBA" id="ARBA00001947"/>
    </source>
</evidence>
<evidence type="ECO:0000256" key="4">
    <source>
        <dbReference type="ARBA" id="ARBA00008236"/>
    </source>
</evidence>
<protein>
    <submittedName>
        <fullName evidence="10">Aminopeptidase</fullName>
    </submittedName>
</protein>
<keyword evidence="9" id="KW-0482">Metalloprotease</keyword>
<keyword evidence="6" id="KW-0645">Protease</keyword>
<dbReference type="InterPro" id="IPR000787">
    <property type="entry name" value="Peptidase_M29"/>
</dbReference>
<keyword evidence="11" id="KW-1185">Reference proteome</keyword>
<dbReference type="GO" id="GO:0006508">
    <property type="term" value="P:proteolysis"/>
    <property type="evidence" value="ECO:0007669"/>
    <property type="project" value="UniProtKB-KW"/>
</dbReference>
<sequence>MENFKAMLKKYAHLAVKVGVNIQEGQTLILQTPTAATEFAREVTRAAYEAGAKNVHIEWNDEDCTLIRYLLAPEETLKTVPQWKINGLLEMVKEGAAYLSISATNPDLLKEVDPERVAMVNKASAVASKELRSYIQSGNTCWGVVSVPTNEWASKVFPEVNPQDRVDLLWEKIFKITRVNQEDPIKAWQDHLGLLKERLEYLNDKSFKKLYLKAPGTDLIIELPEDHIWIGGGMHSNNDIEFVPNMPTEEVFTMPLKEGVHGVVTSTKPLNYGGKLIDQFSITFEKGRIVDFTAEIGYETLKKMIETDEGSHYLGEIALVPHNSPVSNSNIIFYNTLFDENASNHLAIGMAYPLSIKDGGKLSHEELEKKGANTSLIHVDFMIGSPDMDIDGETSDGSKLPIFRRGNWAI</sequence>
<dbReference type="PANTHER" id="PTHR34448:SF3">
    <property type="entry name" value="AMINOPEPTIDASE AMPS"/>
    <property type="match status" value="1"/>
</dbReference>
<dbReference type="Proteomes" id="UP000465601">
    <property type="component" value="Unassembled WGS sequence"/>
</dbReference>
<evidence type="ECO:0000256" key="7">
    <source>
        <dbReference type="ARBA" id="ARBA00022723"/>
    </source>
</evidence>
<dbReference type="InterPro" id="IPR052170">
    <property type="entry name" value="M29_Exopeptidase"/>
</dbReference>